<dbReference type="Pfam" id="PF00023">
    <property type="entry name" value="Ank"/>
    <property type="match status" value="1"/>
</dbReference>
<feature type="compositionally biased region" description="Polar residues" evidence="5">
    <location>
        <begin position="167"/>
        <end position="186"/>
    </location>
</feature>
<dbReference type="SUPFAM" id="SSF48403">
    <property type="entry name" value="Ankyrin repeat"/>
    <property type="match status" value="1"/>
</dbReference>
<feature type="coiled-coil region" evidence="4">
    <location>
        <begin position="383"/>
        <end position="469"/>
    </location>
</feature>
<feature type="compositionally biased region" description="Low complexity" evidence="5">
    <location>
        <begin position="187"/>
        <end position="202"/>
    </location>
</feature>
<feature type="compositionally biased region" description="Low complexity" evidence="5">
    <location>
        <begin position="233"/>
        <end position="246"/>
    </location>
</feature>
<evidence type="ECO:0000256" key="5">
    <source>
        <dbReference type="SAM" id="MobiDB-lite"/>
    </source>
</evidence>
<organism evidence="6 7">
    <name type="scientific">Dunaliella salina</name>
    <name type="common">Green alga</name>
    <name type="synonym">Protococcus salinus</name>
    <dbReference type="NCBI Taxonomy" id="3046"/>
    <lineage>
        <taxon>Eukaryota</taxon>
        <taxon>Viridiplantae</taxon>
        <taxon>Chlorophyta</taxon>
        <taxon>core chlorophytes</taxon>
        <taxon>Chlorophyceae</taxon>
        <taxon>CS clade</taxon>
        <taxon>Chlamydomonadales</taxon>
        <taxon>Dunaliellaceae</taxon>
        <taxon>Dunaliella</taxon>
    </lineage>
</organism>
<dbReference type="Gene3D" id="1.25.40.20">
    <property type="entry name" value="Ankyrin repeat-containing domain"/>
    <property type="match status" value="1"/>
</dbReference>
<keyword evidence="7" id="KW-1185">Reference proteome</keyword>
<dbReference type="PANTHER" id="PTHR24123">
    <property type="entry name" value="ANKYRIN REPEAT-CONTAINING"/>
    <property type="match status" value="1"/>
</dbReference>
<dbReference type="PROSITE" id="PS50088">
    <property type="entry name" value="ANK_REPEAT"/>
    <property type="match status" value="3"/>
</dbReference>
<feature type="region of interest" description="Disordered" evidence="5">
    <location>
        <begin position="655"/>
        <end position="680"/>
    </location>
</feature>
<evidence type="ECO:0000256" key="2">
    <source>
        <dbReference type="ARBA" id="ARBA00023043"/>
    </source>
</evidence>
<evidence type="ECO:0000256" key="1">
    <source>
        <dbReference type="ARBA" id="ARBA00022737"/>
    </source>
</evidence>
<name>A0ABQ7H2L1_DUNSA</name>
<keyword evidence="1" id="KW-0677">Repeat</keyword>
<dbReference type="InterPro" id="IPR036770">
    <property type="entry name" value="Ankyrin_rpt-contain_sf"/>
</dbReference>
<keyword evidence="4" id="KW-0175">Coiled coil</keyword>
<feature type="compositionally biased region" description="Pro residues" evidence="5">
    <location>
        <begin position="293"/>
        <end position="304"/>
    </location>
</feature>
<sequence>MASSIFRQLHNNDVASVRKIISMYETAVTIKNNQDHTALHVAALKGNPEIVRELLRARAPHDALDGQGNTPMHLAAESGSVEVVAELLSGLGRRTVLRMKNKEGRTPLHMAAKAHHVGVVAALMQAGACAAIKDKSGATPLELVPNLQLDDPVVQALVGHAAAAQSPKASTPNATRGSSTSNTVGNATPSGASAASPSPSLRASREGLSASTDTGHTRAVAAAASAAAAAPAAGISPTPARRAPGSGLPPPPSIPTPSSASANFRSSMDADTFSRAMTPAGMRRLRASSVTPSRPPPTVRPPVSPQKRRNSGDSDVGEQNAAGDAPNIPQAVNRKSEVGIGANARESLTGSSRQTSRQNSTARRGESVNNGDWRKVSGAGELLEAHDAALRELNLSVQRVEEQHADLVELQGKVKDAEGANARVLEEHGAAMKELERRMAAVEAQEAALHEVQEGLQELQAGAQDLNSRGDLLDRAILIQGEHAEQLAQARAAMSSQSSLPRIGGNRLLNQVHMCTVLLRFKELQQIQQSSKYGQPPPQLPELQLQQLTQQITEQVTKQVTAQVTQQLSQELSQKVQQHVAQHPAVREDKGLEAENMRHRISKLEEVGVGDQLAVVQLRLQQLSSQLADGLGNGITFSEAGDRLSTLMAWYRQENERRQQGDSWSSPSPPPAASWGTGVQSSSLSMSAASTPLSVGAGAAARTRQATAAAAAESARAEEFNDLRKDLKSLQGQLSSQVASVEGLRGELKSALATVRREWEVAVETAAVRHAEQMAEGKAREDRLKSMRDAAMADDEARRKALDLEAHVLQGLKSMENSLSLVQHKMEVLEEQLEEVSTNAAESSMAAENTAAELAALKSSVSHISARILVREL</sequence>
<feature type="repeat" description="ANK" evidence="3">
    <location>
        <begin position="103"/>
        <end position="135"/>
    </location>
</feature>
<feature type="coiled-coil region" evidence="4">
    <location>
        <begin position="812"/>
        <end position="846"/>
    </location>
</feature>
<dbReference type="Proteomes" id="UP000815325">
    <property type="component" value="Unassembled WGS sequence"/>
</dbReference>
<feature type="region of interest" description="Disordered" evidence="5">
    <location>
        <begin position="233"/>
        <end position="264"/>
    </location>
</feature>
<dbReference type="SMART" id="SM00248">
    <property type="entry name" value="ANK"/>
    <property type="match status" value="3"/>
</dbReference>
<feature type="repeat" description="ANK" evidence="3">
    <location>
        <begin position="67"/>
        <end position="89"/>
    </location>
</feature>
<proteinExistence type="predicted"/>
<dbReference type="EMBL" id="MU069495">
    <property type="protein sequence ID" value="KAF5841098.1"/>
    <property type="molecule type" value="Genomic_DNA"/>
</dbReference>
<dbReference type="PANTHER" id="PTHR24123:SF33">
    <property type="entry name" value="PROTEIN HOS4"/>
    <property type="match status" value="1"/>
</dbReference>
<feature type="repeat" description="ANK" evidence="3">
    <location>
        <begin position="34"/>
        <end position="66"/>
    </location>
</feature>
<protein>
    <submittedName>
        <fullName evidence="6">Uncharacterized protein</fullName>
    </submittedName>
</protein>
<feature type="compositionally biased region" description="Polar residues" evidence="5">
    <location>
        <begin position="346"/>
        <end position="370"/>
    </location>
</feature>
<evidence type="ECO:0000313" key="7">
    <source>
        <dbReference type="Proteomes" id="UP000815325"/>
    </source>
</evidence>
<dbReference type="InterPro" id="IPR002110">
    <property type="entry name" value="Ankyrin_rpt"/>
</dbReference>
<feature type="region of interest" description="Disordered" evidence="5">
    <location>
        <begin position="276"/>
        <end position="374"/>
    </location>
</feature>
<keyword evidence="2 3" id="KW-0040">ANK repeat</keyword>
<evidence type="ECO:0000313" key="6">
    <source>
        <dbReference type="EMBL" id="KAF5841098.1"/>
    </source>
</evidence>
<feature type="region of interest" description="Disordered" evidence="5">
    <location>
        <begin position="163"/>
        <end position="219"/>
    </location>
</feature>
<reference evidence="6" key="1">
    <citation type="submission" date="2017-08" db="EMBL/GenBank/DDBJ databases">
        <authorList>
            <person name="Polle J.E."/>
            <person name="Barry K."/>
            <person name="Cushman J."/>
            <person name="Schmutz J."/>
            <person name="Tran D."/>
            <person name="Hathwaick L.T."/>
            <person name="Yim W.C."/>
            <person name="Jenkins J."/>
            <person name="Mckie-Krisberg Z.M."/>
            <person name="Prochnik S."/>
            <person name="Lindquist E."/>
            <person name="Dockter R.B."/>
            <person name="Adam C."/>
            <person name="Molina H."/>
            <person name="Bunkerborg J."/>
            <person name="Jin E."/>
            <person name="Buchheim M."/>
            <person name="Magnuson J."/>
        </authorList>
    </citation>
    <scope>NUCLEOTIDE SEQUENCE</scope>
    <source>
        <strain evidence="6">CCAP 19/18</strain>
    </source>
</reference>
<dbReference type="PROSITE" id="PS50297">
    <property type="entry name" value="ANK_REP_REGION"/>
    <property type="match status" value="3"/>
</dbReference>
<accession>A0ABQ7H2L1</accession>
<gene>
    <name evidence="6" type="ORF">DUNSADRAFT_14497</name>
</gene>
<comment type="caution">
    <text evidence="6">The sequence shown here is derived from an EMBL/GenBank/DDBJ whole genome shotgun (WGS) entry which is preliminary data.</text>
</comment>
<dbReference type="Pfam" id="PF12796">
    <property type="entry name" value="Ank_2"/>
    <property type="match status" value="1"/>
</dbReference>
<dbReference type="InterPro" id="IPR051165">
    <property type="entry name" value="Multifunctional_ANK_Repeat"/>
</dbReference>
<evidence type="ECO:0000256" key="3">
    <source>
        <dbReference type="PROSITE-ProRule" id="PRU00023"/>
    </source>
</evidence>
<evidence type="ECO:0000256" key="4">
    <source>
        <dbReference type="SAM" id="Coils"/>
    </source>
</evidence>